<evidence type="ECO:0000256" key="2">
    <source>
        <dbReference type="SAM" id="SignalP"/>
    </source>
</evidence>
<feature type="region of interest" description="Disordered" evidence="1">
    <location>
        <begin position="33"/>
        <end position="115"/>
    </location>
</feature>
<keyword evidence="2" id="KW-0732">Signal</keyword>
<gene>
    <name evidence="3" type="ORF">I5803_13440</name>
</gene>
<evidence type="ECO:0000313" key="4">
    <source>
        <dbReference type="Proteomes" id="UP000651050"/>
    </source>
</evidence>
<evidence type="ECO:0008006" key="5">
    <source>
        <dbReference type="Google" id="ProtNLM"/>
    </source>
</evidence>
<name>A0A931H5X7_9BURK</name>
<keyword evidence="4" id="KW-1185">Reference proteome</keyword>
<dbReference type="RefSeq" id="WP_196986850.1">
    <property type="nucleotide sequence ID" value="NZ_JADWYS010000001.1"/>
</dbReference>
<dbReference type="AlphaFoldDB" id="A0A931H5X7"/>
<dbReference type="EMBL" id="JADWYS010000001">
    <property type="protein sequence ID" value="MBG9389033.1"/>
    <property type="molecule type" value="Genomic_DNA"/>
</dbReference>
<evidence type="ECO:0000313" key="3">
    <source>
        <dbReference type="EMBL" id="MBG9389033.1"/>
    </source>
</evidence>
<organism evidence="3 4">
    <name type="scientific">Caenimonas aquaedulcis</name>
    <dbReference type="NCBI Taxonomy" id="2793270"/>
    <lineage>
        <taxon>Bacteria</taxon>
        <taxon>Pseudomonadati</taxon>
        <taxon>Pseudomonadota</taxon>
        <taxon>Betaproteobacteria</taxon>
        <taxon>Burkholderiales</taxon>
        <taxon>Comamonadaceae</taxon>
        <taxon>Caenimonas</taxon>
    </lineage>
</organism>
<protein>
    <recommendedName>
        <fullName evidence="5">DUF4148 domain-containing protein</fullName>
    </recommendedName>
</protein>
<proteinExistence type="predicted"/>
<dbReference type="Proteomes" id="UP000651050">
    <property type="component" value="Unassembled WGS sequence"/>
</dbReference>
<accession>A0A931H5X7</accession>
<comment type="caution">
    <text evidence="3">The sequence shown here is derived from an EMBL/GenBank/DDBJ whole genome shotgun (WGS) entry which is preliminary data.</text>
</comment>
<reference evidence="3" key="1">
    <citation type="submission" date="2020-11" db="EMBL/GenBank/DDBJ databases">
        <title>Bacterial whole genome sequence for Caenimonas sp. DR4.4.</title>
        <authorList>
            <person name="Le V."/>
            <person name="Ko S.-R."/>
            <person name="Ahn C.-Y."/>
            <person name="Oh H.-M."/>
        </authorList>
    </citation>
    <scope>NUCLEOTIDE SEQUENCE</scope>
    <source>
        <strain evidence="3">DR4.4</strain>
    </source>
</reference>
<feature type="chain" id="PRO_5037786231" description="DUF4148 domain-containing protein" evidence="2">
    <location>
        <begin position="21"/>
        <end position="115"/>
    </location>
</feature>
<feature type="signal peptide" evidence="2">
    <location>
        <begin position="1"/>
        <end position="20"/>
    </location>
</feature>
<feature type="compositionally biased region" description="Basic and acidic residues" evidence="1">
    <location>
        <begin position="56"/>
        <end position="100"/>
    </location>
</feature>
<sequence length="115" mass="12412">MKYPTTVPTLRLAVAAAAFAAVGAFAQQATPPVMSDAEPLPANDRGSVGAIVLDKAPVRAQRDRDFEQAAEKSPDRRSGLLRATLRDRTKTDLDQDRQDAEVNLQRRGVGSITPK</sequence>
<evidence type="ECO:0000256" key="1">
    <source>
        <dbReference type="SAM" id="MobiDB-lite"/>
    </source>
</evidence>